<reference evidence="6" key="1">
    <citation type="submission" date="2021-11" db="EMBL/GenBank/DDBJ databases">
        <authorList>
            <person name="Rodrigo-Torres L."/>
            <person name="Arahal R. D."/>
            <person name="Lucena T."/>
        </authorList>
    </citation>
    <scope>NUCLEOTIDE SEQUENCE</scope>
    <source>
        <strain evidence="6">CECT 7928</strain>
    </source>
</reference>
<accession>A0ABM8ZZ21</accession>
<dbReference type="InterPro" id="IPR036388">
    <property type="entry name" value="WH-like_DNA-bd_sf"/>
</dbReference>
<name>A0ABM8ZZ21_9VIBR</name>
<dbReference type="PANTHER" id="PTHR30427:SF1">
    <property type="entry name" value="TRANSCRIPTIONAL ACTIVATOR PROTEIN LYSR"/>
    <property type="match status" value="1"/>
</dbReference>
<evidence type="ECO:0000259" key="5">
    <source>
        <dbReference type="PROSITE" id="PS50931"/>
    </source>
</evidence>
<dbReference type="Gene3D" id="1.10.10.10">
    <property type="entry name" value="Winged helix-like DNA-binding domain superfamily/Winged helix DNA-binding domain"/>
    <property type="match status" value="1"/>
</dbReference>
<evidence type="ECO:0000256" key="3">
    <source>
        <dbReference type="ARBA" id="ARBA00023125"/>
    </source>
</evidence>
<comment type="similarity">
    <text evidence="1">Belongs to the LysR transcriptional regulatory family.</text>
</comment>
<dbReference type="InterPro" id="IPR005119">
    <property type="entry name" value="LysR_subst-bd"/>
</dbReference>
<evidence type="ECO:0000256" key="4">
    <source>
        <dbReference type="ARBA" id="ARBA00023163"/>
    </source>
</evidence>
<dbReference type="Pfam" id="PF03466">
    <property type="entry name" value="LysR_substrate"/>
    <property type="match status" value="1"/>
</dbReference>
<feature type="domain" description="HTH lysR-type" evidence="5">
    <location>
        <begin position="1"/>
        <end position="58"/>
    </location>
</feature>
<keyword evidence="2" id="KW-0805">Transcription regulation</keyword>
<dbReference type="EMBL" id="CAKLDM010000001">
    <property type="protein sequence ID" value="CAH0536287.1"/>
    <property type="molecule type" value="Genomic_DNA"/>
</dbReference>
<organism evidence="6 7">
    <name type="scientific">Vibrio marisflavi CECT 7928</name>
    <dbReference type="NCBI Taxonomy" id="634439"/>
    <lineage>
        <taxon>Bacteria</taxon>
        <taxon>Pseudomonadati</taxon>
        <taxon>Pseudomonadota</taxon>
        <taxon>Gammaproteobacteria</taxon>
        <taxon>Vibrionales</taxon>
        <taxon>Vibrionaceae</taxon>
        <taxon>Vibrio</taxon>
    </lineage>
</organism>
<dbReference type="PROSITE" id="PS50931">
    <property type="entry name" value="HTH_LYSR"/>
    <property type="match status" value="1"/>
</dbReference>
<evidence type="ECO:0000256" key="1">
    <source>
        <dbReference type="ARBA" id="ARBA00009437"/>
    </source>
</evidence>
<keyword evidence="7" id="KW-1185">Reference proteome</keyword>
<dbReference type="Gene3D" id="3.40.190.290">
    <property type="match status" value="1"/>
</dbReference>
<dbReference type="Pfam" id="PF00126">
    <property type="entry name" value="HTH_1"/>
    <property type="match status" value="1"/>
</dbReference>
<dbReference type="InterPro" id="IPR000847">
    <property type="entry name" value="LysR_HTH_N"/>
</dbReference>
<keyword evidence="4" id="KW-0804">Transcription</keyword>
<dbReference type="SUPFAM" id="SSF53850">
    <property type="entry name" value="Periplasmic binding protein-like II"/>
    <property type="match status" value="1"/>
</dbReference>
<keyword evidence="3" id="KW-0238">DNA-binding</keyword>
<dbReference type="PANTHER" id="PTHR30427">
    <property type="entry name" value="TRANSCRIPTIONAL ACTIVATOR PROTEIN LYSR"/>
    <property type="match status" value="1"/>
</dbReference>
<sequence>MNLRQLEVFYSIMQTGTVSGAAKNLNVSQPNITRVLAHTEQQLGFPLFERVKGRLVATREARTLLPEAERVYHQLGNFRSMTNKLKKGEQHIRVGAPPILASTILTPVVASYLKEGGYSVEILTGHQNQMCESLLKNEIDLAICFGGEVPYSIVQTPLYEKELVAIVPSSYAKDLDQFGQISFSELLNLGIPLIGLDERDPLGMQLSRQVHSFEPDYHYLATVRSHSVAADLAIHQSGIAIVDPWTASQYRHFDEVEFLQFTPNINITVSLLYAEHYPLSIVAKDFIDQLEKLYLNNLKMHVSAK</sequence>
<protein>
    <recommendedName>
        <fullName evidence="5">HTH lysR-type domain-containing protein</fullName>
    </recommendedName>
</protein>
<dbReference type="PRINTS" id="PR00039">
    <property type="entry name" value="HTHLYSR"/>
</dbReference>
<comment type="caution">
    <text evidence="6">The sequence shown here is derived from an EMBL/GenBank/DDBJ whole genome shotgun (WGS) entry which is preliminary data.</text>
</comment>
<gene>
    <name evidence="6" type="ORF">VMF7928_00311</name>
</gene>
<proteinExistence type="inferred from homology"/>
<evidence type="ECO:0000313" key="7">
    <source>
        <dbReference type="Proteomes" id="UP000838748"/>
    </source>
</evidence>
<evidence type="ECO:0000256" key="2">
    <source>
        <dbReference type="ARBA" id="ARBA00023015"/>
    </source>
</evidence>
<dbReference type="Proteomes" id="UP000838748">
    <property type="component" value="Unassembled WGS sequence"/>
</dbReference>
<dbReference type="RefSeq" id="WP_237359734.1">
    <property type="nucleotide sequence ID" value="NZ_CAKLDM010000001.1"/>
</dbReference>
<dbReference type="SUPFAM" id="SSF46785">
    <property type="entry name" value="Winged helix' DNA-binding domain"/>
    <property type="match status" value="1"/>
</dbReference>
<evidence type="ECO:0000313" key="6">
    <source>
        <dbReference type="EMBL" id="CAH0536287.1"/>
    </source>
</evidence>
<dbReference type="InterPro" id="IPR036390">
    <property type="entry name" value="WH_DNA-bd_sf"/>
</dbReference>